<reference evidence="3" key="1">
    <citation type="submission" date="2016-10" db="EMBL/GenBank/DDBJ databases">
        <authorList>
            <person name="de Groot N.N."/>
        </authorList>
    </citation>
    <scope>NUCLEOTIDE SEQUENCE</scope>
</reference>
<evidence type="ECO:0000313" key="3">
    <source>
        <dbReference type="EMBL" id="SFV61494.1"/>
    </source>
</evidence>
<dbReference type="PANTHER" id="PTHR42852:SF17">
    <property type="entry name" value="THIOREDOXIN-LIKE PROTEIN HI_1115"/>
    <property type="match status" value="1"/>
</dbReference>
<dbReference type="SUPFAM" id="SSF52833">
    <property type="entry name" value="Thioredoxin-like"/>
    <property type="match status" value="1"/>
</dbReference>
<dbReference type="Gene3D" id="3.40.30.10">
    <property type="entry name" value="Glutaredoxin"/>
    <property type="match status" value="1"/>
</dbReference>
<dbReference type="PANTHER" id="PTHR42852">
    <property type="entry name" value="THIOL:DISULFIDE INTERCHANGE PROTEIN DSBE"/>
    <property type="match status" value="1"/>
</dbReference>
<dbReference type="AlphaFoldDB" id="A0A1W1C700"/>
<dbReference type="GO" id="GO:0016491">
    <property type="term" value="F:oxidoreductase activity"/>
    <property type="evidence" value="ECO:0007669"/>
    <property type="project" value="InterPro"/>
</dbReference>
<feature type="domain" description="Thioredoxin" evidence="2">
    <location>
        <begin position="27"/>
        <end position="164"/>
    </location>
</feature>
<gene>
    <name evidence="3" type="ORF">MNB_SM-5-377</name>
</gene>
<organism evidence="3">
    <name type="scientific">hydrothermal vent metagenome</name>
    <dbReference type="NCBI Taxonomy" id="652676"/>
    <lineage>
        <taxon>unclassified sequences</taxon>
        <taxon>metagenomes</taxon>
        <taxon>ecological metagenomes</taxon>
    </lineage>
</organism>
<feature type="transmembrane region" description="Helical" evidence="1">
    <location>
        <begin position="12"/>
        <end position="29"/>
    </location>
</feature>
<dbReference type="InterPro" id="IPR036249">
    <property type="entry name" value="Thioredoxin-like_sf"/>
</dbReference>
<keyword evidence="1" id="KW-0812">Transmembrane</keyword>
<sequence length="164" mass="18809">MKSIIHYAKEILFIIITVTILTNIVSLYRSQSVTDSPLKIESIQLIDGSIYKIPSKKPILLHFWATWCPVCKAEASNIAFLAKHFEVITVAVKSGDDAKIHQFLKEHNYHFQVFNDKNGALASQFHISVFPTTFIYDKEHKVAFRDVGYSSTLALYLKMLWSDR</sequence>
<keyword evidence="1" id="KW-0472">Membrane</keyword>
<protein>
    <submittedName>
        <fullName evidence="3">Similarity with cytochrome c-type biogenesis protein CcdA</fullName>
    </submittedName>
</protein>
<keyword evidence="1" id="KW-1133">Transmembrane helix</keyword>
<dbReference type="InterPro" id="IPR050553">
    <property type="entry name" value="Thioredoxin_ResA/DsbE_sf"/>
</dbReference>
<evidence type="ECO:0000256" key="1">
    <source>
        <dbReference type="SAM" id="Phobius"/>
    </source>
</evidence>
<dbReference type="PROSITE" id="PS51352">
    <property type="entry name" value="THIOREDOXIN_2"/>
    <property type="match status" value="1"/>
</dbReference>
<dbReference type="InterPro" id="IPR013766">
    <property type="entry name" value="Thioredoxin_domain"/>
</dbReference>
<proteinExistence type="predicted"/>
<dbReference type="EMBL" id="FPHH01000063">
    <property type="protein sequence ID" value="SFV61494.1"/>
    <property type="molecule type" value="Genomic_DNA"/>
</dbReference>
<dbReference type="Pfam" id="PF00578">
    <property type="entry name" value="AhpC-TSA"/>
    <property type="match status" value="1"/>
</dbReference>
<dbReference type="InterPro" id="IPR000866">
    <property type="entry name" value="AhpC/TSA"/>
</dbReference>
<dbReference type="GO" id="GO:0016209">
    <property type="term" value="F:antioxidant activity"/>
    <property type="evidence" value="ECO:0007669"/>
    <property type="project" value="InterPro"/>
</dbReference>
<name>A0A1W1C700_9ZZZZ</name>
<evidence type="ECO:0000259" key="2">
    <source>
        <dbReference type="PROSITE" id="PS51352"/>
    </source>
</evidence>
<accession>A0A1W1C700</accession>